<dbReference type="HAMAP" id="MF_01402_A">
    <property type="entry name" value="ApgM_A"/>
    <property type="match status" value="1"/>
</dbReference>
<comment type="catalytic activity">
    <reaction evidence="1 7">
        <text>(2R)-2-phosphoglycerate = (2R)-3-phosphoglycerate</text>
        <dbReference type="Rhea" id="RHEA:15901"/>
        <dbReference type="ChEBI" id="CHEBI:58272"/>
        <dbReference type="ChEBI" id="CHEBI:58289"/>
        <dbReference type="EC" id="5.4.2.12"/>
    </reaction>
</comment>
<dbReference type="SUPFAM" id="SSF53649">
    <property type="entry name" value="Alkaline phosphatase-like"/>
    <property type="match status" value="1"/>
</dbReference>
<feature type="domain" description="Metalloenzyme" evidence="8">
    <location>
        <begin position="1"/>
        <end position="417"/>
    </location>
</feature>
<evidence type="ECO:0000256" key="4">
    <source>
        <dbReference type="ARBA" id="ARBA00005524"/>
    </source>
</evidence>
<dbReference type="Pfam" id="PF01676">
    <property type="entry name" value="Metalloenzyme"/>
    <property type="match status" value="1"/>
</dbReference>
<protein>
    <recommendedName>
        <fullName evidence="7">2,3-bisphosphoglycerate-independent phosphoglycerate mutase</fullName>
        <shortName evidence="7">BPG-independent PGAM</shortName>
        <shortName evidence="7">Phosphoglyceromutase</shortName>
        <shortName evidence="7">aPGAM</shortName>
        <ecNumber evidence="7">5.4.2.12</ecNumber>
    </recommendedName>
</protein>
<dbReference type="InterPro" id="IPR023665">
    <property type="entry name" value="ApgAM_prokaryotes"/>
</dbReference>
<dbReference type="EC" id="5.4.2.12" evidence="7"/>
<evidence type="ECO:0000256" key="7">
    <source>
        <dbReference type="HAMAP-Rule" id="MF_01402"/>
    </source>
</evidence>
<evidence type="ECO:0000256" key="3">
    <source>
        <dbReference type="ARBA" id="ARBA00004798"/>
    </source>
</evidence>
<dbReference type="EMBL" id="CP131061">
    <property type="protein sequence ID" value="WNY26423.1"/>
    <property type="molecule type" value="Genomic_DNA"/>
</dbReference>
<comment type="similarity">
    <text evidence="4 7">Belongs to the BPG-independent phosphoglycerate mutase family. A-PGAM subfamily.</text>
</comment>
<dbReference type="PANTHER" id="PTHR31209">
    <property type="entry name" value="COFACTOR-INDEPENDENT PHOSPHOGLYCERATE MUTASE"/>
    <property type="match status" value="1"/>
</dbReference>
<dbReference type="InterPro" id="IPR017850">
    <property type="entry name" value="Alkaline_phosphatase_core_sf"/>
</dbReference>
<name>A0AA97A592_9EURY</name>
<evidence type="ECO:0000259" key="8">
    <source>
        <dbReference type="Pfam" id="PF01676"/>
    </source>
</evidence>
<dbReference type="GO" id="GO:0004619">
    <property type="term" value="F:phosphoglycerate mutase activity"/>
    <property type="evidence" value="ECO:0007669"/>
    <property type="project" value="UniProtKB-UniRule"/>
</dbReference>
<dbReference type="InterPro" id="IPR006124">
    <property type="entry name" value="Metalloenzyme"/>
</dbReference>
<evidence type="ECO:0000256" key="1">
    <source>
        <dbReference type="ARBA" id="ARBA00000370"/>
    </source>
</evidence>
<dbReference type="GO" id="GO:0006096">
    <property type="term" value="P:glycolytic process"/>
    <property type="evidence" value="ECO:0007669"/>
    <property type="project" value="UniProtKB-UniRule"/>
</dbReference>
<reference evidence="9 10" key="1">
    <citation type="submission" date="2023-07" db="EMBL/GenBank/DDBJ databases">
        <title>Closed genome sequence of Methanosarcinaceae archaeon Am2.</title>
        <authorList>
            <person name="Poehlein A."/>
            <person name="Protasov E."/>
            <person name="Platt K."/>
            <person name="Reeh H."/>
            <person name="Daniel R."/>
            <person name="Brune A."/>
        </authorList>
    </citation>
    <scope>NUCLEOTIDE SEQUENCE [LARGE SCALE GENOMIC DNA]</scope>
    <source>
        <strain evidence="9 10">Am2</strain>
    </source>
</reference>
<dbReference type="RefSeq" id="WP_338097952.1">
    <property type="nucleotide sequence ID" value="NZ_CP131061.1"/>
</dbReference>
<keyword evidence="6 7" id="KW-0413">Isomerase</keyword>
<keyword evidence="5 7" id="KW-0324">Glycolysis</keyword>
<accession>A0AA97A592</accession>
<organism evidence="9 10">
    <name type="scientific">Methanolapillus ohkumae</name>
    <dbReference type="NCBI Taxonomy" id="3028298"/>
    <lineage>
        <taxon>Archaea</taxon>
        <taxon>Methanobacteriati</taxon>
        <taxon>Methanobacteriota</taxon>
        <taxon>Stenosarchaea group</taxon>
        <taxon>Methanomicrobia</taxon>
        <taxon>Methanosarcinales</taxon>
        <taxon>Methanosarcinaceae</taxon>
        <taxon>Methanolapillus</taxon>
    </lineage>
</organism>
<dbReference type="CDD" id="cd16011">
    <property type="entry name" value="iPGM_like"/>
    <property type="match status" value="1"/>
</dbReference>
<evidence type="ECO:0000313" key="10">
    <source>
        <dbReference type="Proteomes" id="UP001304970"/>
    </source>
</evidence>
<dbReference type="PANTHER" id="PTHR31209:SF4">
    <property type="entry name" value="2,3-BISPHOSPHOGLYCERATE-INDEPENDENT PHOSPHOGLYCERATE MUTASE"/>
    <property type="match status" value="1"/>
</dbReference>
<dbReference type="GeneID" id="89227583"/>
<sequence length="428" mass="46480">MKYVVIIGDGMADLPIPELNHKTILQYAQKPNLDFLAKNGQCGLAVTVPNGYSPGSDVANMSIFGYDPAVYYTGRSPLEAVSMGVSLVGNDLAFRTNLITIGNADGTVSANGPDLENAYILDYSGGHITSDEAKELIRAVEAGLGTAQFSFYPGISYRHLLVAKDNFGKNCVFTPPHDVTGKKASDHFPMAKEGDLESKRAAQIYLDMMKASYEILKNHPINQKRVREGKSPANCIWFWGQGNAPKFEKFEKIHQKTGAVISAVDLLKGIGICAGLEVIEVPGATGFLDTNYAGKASAAISALKSKDFVFVHIEAPDECGHLGDYKKKLQAVEDLDSKIIKPLLDFAIESQKKGESIAILVMPDHPTPVALKTHTSDPIPFVLYDTRELLIDSVSVFDEKSVESGAFGTVYAPDLISVMLKFEQNNKK</sequence>
<dbReference type="NCBIfam" id="TIGR00306">
    <property type="entry name" value="apgM"/>
    <property type="match status" value="1"/>
</dbReference>
<evidence type="ECO:0000313" key="9">
    <source>
        <dbReference type="EMBL" id="WNY26423.1"/>
    </source>
</evidence>
<dbReference type="Pfam" id="PF10143">
    <property type="entry name" value="PhosphMutase"/>
    <property type="match status" value="1"/>
</dbReference>
<dbReference type="Proteomes" id="UP001304970">
    <property type="component" value="Chromosome"/>
</dbReference>
<proteinExistence type="inferred from homology"/>
<keyword evidence="10" id="KW-1185">Reference proteome</keyword>
<dbReference type="Gene3D" id="3.40.720.10">
    <property type="entry name" value="Alkaline Phosphatase, subunit A"/>
    <property type="match status" value="2"/>
</dbReference>
<dbReference type="AlphaFoldDB" id="A0AA97A592"/>
<dbReference type="InterPro" id="IPR004456">
    <property type="entry name" value="Pglycerate_mutase_ApgM"/>
</dbReference>
<comment type="pathway">
    <text evidence="3 7">Carbohydrate degradation; glycolysis; pyruvate from D-glyceraldehyde 3-phosphate: step 3/5.</text>
</comment>
<comment type="function">
    <text evidence="2 7">Catalyzes the interconversion of 2-phosphoglycerate and 3-phosphoglycerate.</text>
</comment>
<evidence type="ECO:0000256" key="2">
    <source>
        <dbReference type="ARBA" id="ARBA00002315"/>
    </source>
</evidence>
<evidence type="ECO:0000256" key="5">
    <source>
        <dbReference type="ARBA" id="ARBA00023152"/>
    </source>
</evidence>
<evidence type="ECO:0000256" key="6">
    <source>
        <dbReference type="ARBA" id="ARBA00023235"/>
    </source>
</evidence>
<dbReference type="NCBIfam" id="TIGR02535">
    <property type="entry name" value="hyp_Hser_kinase"/>
    <property type="match status" value="1"/>
</dbReference>
<dbReference type="GO" id="GO:0046872">
    <property type="term" value="F:metal ion binding"/>
    <property type="evidence" value="ECO:0007669"/>
    <property type="project" value="InterPro"/>
</dbReference>
<gene>
    <name evidence="7 9" type="primary">apgM</name>
    <name evidence="9" type="ORF">MsAm2_01840</name>
</gene>
<dbReference type="PIRSF" id="PIRSF006392">
    <property type="entry name" value="IPGAM_arch"/>
    <property type="match status" value="1"/>
</dbReference>
<dbReference type="NCBIfam" id="NF003242">
    <property type="entry name" value="PRK04200.1"/>
    <property type="match status" value="1"/>
</dbReference>